<feature type="region of interest" description="Disordered" evidence="1">
    <location>
        <begin position="93"/>
        <end position="132"/>
    </location>
</feature>
<feature type="compositionally biased region" description="Basic and acidic residues" evidence="1">
    <location>
        <begin position="93"/>
        <end position="108"/>
    </location>
</feature>
<evidence type="ECO:0000313" key="3">
    <source>
        <dbReference type="Proteomes" id="UP000077671"/>
    </source>
</evidence>
<protein>
    <submittedName>
        <fullName evidence="2">Uncharacterized protein</fullName>
    </submittedName>
</protein>
<evidence type="ECO:0000256" key="1">
    <source>
        <dbReference type="SAM" id="MobiDB-lite"/>
    </source>
</evidence>
<reference evidence="2" key="2">
    <citation type="journal article" date="2019" name="IMA Fungus">
        <title>Genome sequencing and comparison of five Tilletia species to identify candidate genes for the detection of regulated species infecting wheat.</title>
        <authorList>
            <person name="Nguyen H.D.T."/>
            <person name="Sultana T."/>
            <person name="Kesanakurti P."/>
            <person name="Hambleton S."/>
        </authorList>
    </citation>
    <scope>NUCLEOTIDE SEQUENCE</scope>
    <source>
        <strain evidence="2">DAOMC 238032</strain>
    </source>
</reference>
<feature type="compositionally biased region" description="Polar residues" evidence="1">
    <location>
        <begin position="122"/>
        <end position="132"/>
    </location>
</feature>
<name>A0A8T8SB28_9BASI</name>
<dbReference type="EMBL" id="LWDD02003790">
    <property type="protein sequence ID" value="KAE8236367.1"/>
    <property type="molecule type" value="Genomic_DNA"/>
</dbReference>
<evidence type="ECO:0000313" key="2">
    <source>
        <dbReference type="EMBL" id="KAE8236367.1"/>
    </source>
</evidence>
<organism evidence="2 3">
    <name type="scientific">Tilletia caries</name>
    <name type="common">wheat bunt fungus</name>
    <dbReference type="NCBI Taxonomy" id="13290"/>
    <lineage>
        <taxon>Eukaryota</taxon>
        <taxon>Fungi</taxon>
        <taxon>Dikarya</taxon>
        <taxon>Basidiomycota</taxon>
        <taxon>Ustilaginomycotina</taxon>
        <taxon>Exobasidiomycetes</taxon>
        <taxon>Tilletiales</taxon>
        <taxon>Tilletiaceae</taxon>
        <taxon>Tilletia</taxon>
    </lineage>
</organism>
<comment type="caution">
    <text evidence="2">The sequence shown here is derived from an EMBL/GenBank/DDBJ whole genome shotgun (WGS) entry which is preliminary data.</text>
</comment>
<sequence length="132" mass="14766">MSTDRNPALLARKEIDIGRRDELRLLTVWPRETLVDLEGVTTDPASTANRGDRKVLSVDEIAAQAKARRERRQDVKVLGEGDVGGRAVRILSVEENRNGDPSERHHVSESVYSHGCSRRDAAQSSEQTRIDH</sequence>
<dbReference type="AlphaFoldDB" id="A0A8T8SB28"/>
<proteinExistence type="predicted"/>
<dbReference type="Proteomes" id="UP000077671">
    <property type="component" value="Unassembled WGS sequence"/>
</dbReference>
<reference evidence="2" key="1">
    <citation type="submission" date="2016-04" db="EMBL/GenBank/DDBJ databases">
        <authorList>
            <person name="Nguyen H.D."/>
            <person name="Kesanakurti P."/>
            <person name="Cullis J."/>
            <person name="Levesque C.A."/>
            <person name="Hambleton S."/>
        </authorList>
    </citation>
    <scope>NUCLEOTIDE SEQUENCE</scope>
    <source>
        <strain evidence="2">DAOMC 238032</strain>
    </source>
</reference>
<accession>A0A8T8SB28</accession>
<gene>
    <name evidence="2" type="ORF">A4X03_0g9463</name>
</gene>